<dbReference type="AlphaFoldDB" id="A0AAN8S7P9"/>
<dbReference type="InterPro" id="IPR051205">
    <property type="entry name" value="UbiH/COQ6_monooxygenase"/>
</dbReference>
<accession>A0AAN8S7P9</accession>
<reference evidence="1 2" key="1">
    <citation type="submission" date="2023-10" db="EMBL/GenBank/DDBJ databases">
        <title>Genomes of two closely related lineages of the louse Polyplax serrata with different host specificities.</title>
        <authorList>
            <person name="Martinu J."/>
            <person name="Tarabai H."/>
            <person name="Stefka J."/>
            <person name="Hypsa V."/>
        </authorList>
    </citation>
    <scope>NUCLEOTIDE SEQUENCE [LARGE SCALE GENOMIC DNA]</scope>
    <source>
        <strain evidence="1">HR10_N</strain>
    </source>
</reference>
<dbReference type="PANTHER" id="PTHR43876">
    <property type="entry name" value="UBIQUINONE BIOSYNTHESIS MONOOXYGENASE COQ6, MITOCHONDRIAL"/>
    <property type="match status" value="1"/>
</dbReference>
<evidence type="ECO:0000313" key="1">
    <source>
        <dbReference type="EMBL" id="KAK6638912.1"/>
    </source>
</evidence>
<organism evidence="1 2">
    <name type="scientific">Polyplax serrata</name>
    <name type="common">Common mouse louse</name>
    <dbReference type="NCBI Taxonomy" id="468196"/>
    <lineage>
        <taxon>Eukaryota</taxon>
        <taxon>Metazoa</taxon>
        <taxon>Ecdysozoa</taxon>
        <taxon>Arthropoda</taxon>
        <taxon>Hexapoda</taxon>
        <taxon>Insecta</taxon>
        <taxon>Pterygota</taxon>
        <taxon>Neoptera</taxon>
        <taxon>Paraneoptera</taxon>
        <taxon>Psocodea</taxon>
        <taxon>Troctomorpha</taxon>
        <taxon>Phthiraptera</taxon>
        <taxon>Anoplura</taxon>
        <taxon>Polyplacidae</taxon>
        <taxon>Polyplax</taxon>
    </lineage>
</organism>
<dbReference type="InterPro" id="IPR036188">
    <property type="entry name" value="FAD/NAD-bd_sf"/>
</dbReference>
<sequence length="201" mass="22074">MSKTSFLLLKGMRLQPSFSNAATLSYSAKRQNHYDIAIAGGGLVGTAMACAVGQNTKLSEKKIILLESSKEQNSAKKIGVGDDYSNRVVSINPGNKSFLETLGAWKYISDTRYKVVKKLQVWDACSDALITFNDDLVDDVSYIVENNLILYALQEICSNYKSNVTVKYESKVKNIQLPSGNKPVALELENGENCTCDLLVS</sequence>
<name>A0AAN8S7P9_POLSC</name>
<dbReference type="GO" id="GO:0005739">
    <property type="term" value="C:mitochondrion"/>
    <property type="evidence" value="ECO:0007669"/>
    <property type="project" value="TreeGrafter"/>
</dbReference>
<dbReference type="Gene3D" id="3.50.50.60">
    <property type="entry name" value="FAD/NAD(P)-binding domain"/>
    <property type="match status" value="1"/>
</dbReference>
<dbReference type="Proteomes" id="UP001372834">
    <property type="component" value="Unassembled WGS sequence"/>
</dbReference>
<evidence type="ECO:0000313" key="2">
    <source>
        <dbReference type="Proteomes" id="UP001372834"/>
    </source>
</evidence>
<protein>
    <recommendedName>
        <fullName evidence="3">Ubiquinone biosynthesis monooxygenase COQ6</fullName>
    </recommendedName>
</protein>
<evidence type="ECO:0008006" key="3">
    <source>
        <dbReference type="Google" id="ProtNLM"/>
    </source>
</evidence>
<gene>
    <name evidence="1" type="ORF">RUM43_007182</name>
</gene>
<comment type="caution">
    <text evidence="1">The sequence shown here is derived from an EMBL/GenBank/DDBJ whole genome shotgun (WGS) entry which is preliminary data.</text>
</comment>
<dbReference type="EMBL" id="JAWJWE010000003">
    <property type="protein sequence ID" value="KAK6638912.1"/>
    <property type="molecule type" value="Genomic_DNA"/>
</dbReference>
<dbReference type="SUPFAM" id="SSF51905">
    <property type="entry name" value="FAD/NAD(P)-binding domain"/>
    <property type="match status" value="1"/>
</dbReference>
<dbReference type="PANTHER" id="PTHR43876:SF7">
    <property type="entry name" value="UBIQUINONE BIOSYNTHESIS MONOOXYGENASE COQ6, MITOCHONDRIAL"/>
    <property type="match status" value="1"/>
</dbReference>
<proteinExistence type="predicted"/>